<name>A0A0H5RSB6_9EUKA</name>
<dbReference type="Gene3D" id="1.10.20.10">
    <property type="entry name" value="Histone, subunit A"/>
    <property type="match status" value="1"/>
</dbReference>
<evidence type="ECO:0000256" key="3">
    <source>
        <dbReference type="ARBA" id="ARBA00023125"/>
    </source>
</evidence>
<keyword evidence="2" id="KW-0805">Transcription regulation</keyword>
<keyword evidence="3" id="KW-0238">DNA-binding</keyword>
<dbReference type="PANTHER" id="PTHR11064:SF9">
    <property type="entry name" value="NUCLEAR TRANSCRIPTION FACTOR Y SUBUNIT BETA"/>
    <property type="match status" value="1"/>
</dbReference>
<keyword evidence="4" id="KW-0804">Transcription</keyword>
<dbReference type="GO" id="GO:0046982">
    <property type="term" value="F:protein heterodimerization activity"/>
    <property type="evidence" value="ECO:0007669"/>
    <property type="project" value="InterPro"/>
</dbReference>
<dbReference type="GO" id="GO:0001228">
    <property type="term" value="F:DNA-binding transcription activator activity, RNA polymerase II-specific"/>
    <property type="evidence" value="ECO:0007669"/>
    <property type="project" value="InterPro"/>
</dbReference>
<dbReference type="GO" id="GO:0016602">
    <property type="term" value="C:CCAAT-binding factor complex"/>
    <property type="evidence" value="ECO:0007669"/>
    <property type="project" value="InterPro"/>
</dbReference>
<evidence type="ECO:0000313" key="6">
    <source>
        <dbReference type="EMBL" id="CRZ11634.1"/>
    </source>
</evidence>
<dbReference type="InterPro" id="IPR003958">
    <property type="entry name" value="CBFA_NFYB_domain"/>
</dbReference>
<feature type="domain" description="Transcription factor CBF/NF-Y/archaeal histone" evidence="5">
    <location>
        <begin position="23"/>
        <end position="86"/>
    </location>
</feature>
<proteinExistence type="inferred from homology"/>
<dbReference type="InterPro" id="IPR027113">
    <property type="entry name" value="Transc_fact_NFYB/HAP3"/>
</dbReference>
<evidence type="ECO:0000256" key="2">
    <source>
        <dbReference type="ARBA" id="ARBA00023015"/>
    </source>
</evidence>
<dbReference type="SUPFAM" id="SSF47113">
    <property type="entry name" value="Histone-fold"/>
    <property type="match status" value="1"/>
</dbReference>
<reference evidence="6" key="1">
    <citation type="submission" date="2015-04" db="EMBL/GenBank/DDBJ databases">
        <title>The genome sequence of the plant pathogenic Rhizarian Plasmodiophora brassicae reveals insights in its biotrophic life cycle and the origin of chitin synthesis.</title>
        <authorList>
            <person name="Schwelm A."/>
            <person name="Fogelqvist J."/>
            <person name="Knaust A."/>
            <person name="Julke S."/>
            <person name="Lilja T."/>
            <person name="Dhandapani V."/>
            <person name="Bonilla-Rosso G."/>
            <person name="Karlsson M."/>
            <person name="Shevchenko A."/>
            <person name="Choi S.R."/>
            <person name="Kim H.G."/>
            <person name="Park J.Y."/>
            <person name="Lim Y.P."/>
            <person name="Ludwig-Muller J."/>
            <person name="Dixelius C."/>
        </authorList>
    </citation>
    <scope>NUCLEOTIDE SEQUENCE</scope>
    <source>
        <tissue evidence="6">Potato root galls</tissue>
    </source>
</reference>
<dbReference type="EMBL" id="HACM01011192">
    <property type="protein sequence ID" value="CRZ11634.1"/>
    <property type="molecule type" value="Transcribed_RNA"/>
</dbReference>
<dbReference type="AlphaFoldDB" id="A0A0H5RSB6"/>
<dbReference type="Pfam" id="PF00808">
    <property type="entry name" value="CBFD_NFYB_HMF"/>
    <property type="match status" value="1"/>
</dbReference>
<dbReference type="InterPro" id="IPR009072">
    <property type="entry name" value="Histone-fold"/>
</dbReference>
<organism evidence="6">
    <name type="scientific">Spongospora subterranea</name>
    <dbReference type="NCBI Taxonomy" id="70186"/>
    <lineage>
        <taxon>Eukaryota</taxon>
        <taxon>Sar</taxon>
        <taxon>Rhizaria</taxon>
        <taxon>Endomyxa</taxon>
        <taxon>Phytomyxea</taxon>
        <taxon>Plasmodiophorida</taxon>
        <taxon>Plasmodiophoridae</taxon>
        <taxon>Spongospora</taxon>
    </lineage>
</organism>
<protein>
    <recommendedName>
        <fullName evidence="5">Transcription factor CBF/NF-Y/archaeal histone domain-containing protein</fullName>
    </recommendedName>
</protein>
<sequence length="138" mass="15422">MDRNDNTDTVIDGRIPVKESEIYLPSSNVMRVIKRALPANAAASAAAVRYMQMCLREFIAFITGEAASHTSAAKRKMVSGKDVITASHALGFDEYCEVLQPFLESYKKHKVSIREASRMQQDVEMEGNNMGTFWQAND</sequence>
<dbReference type="PANTHER" id="PTHR11064">
    <property type="entry name" value="CCAAT-BINDING TRANSCRIPTION FACTOR-RELATED"/>
    <property type="match status" value="1"/>
</dbReference>
<dbReference type="GO" id="GO:0000978">
    <property type="term" value="F:RNA polymerase II cis-regulatory region sequence-specific DNA binding"/>
    <property type="evidence" value="ECO:0007669"/>
    <property type="project" value="TreeGrafter"/>
</dbReference>
<accession>A0A0H5RSB6</accession>
<evidence type="ECO:0000256" key="1">
    <source>
        <dbReference type="ARBA" id="ARBA00009053"/>
    </source>
</evidence>
<evidence type="ECO:0000256" key="4">
    <source>
        <dbReference type="ARBA" id="ARBA00023163"/>
    </source>
</evidence>
<evidence type="ECO:0000259" key="5">
    <source>
        <dbReference type="Pfam" id="PF00808"/>
    </source>
</evidence>
<dbReference type="PRINTS" id="PR00615">
    <property type="entry name" value="CCAATSUBUNTA"/>
</dbReference>
<comment type="similarity">
    <text evidence="1">Belongs to the NFYB/HAP3 subunit family.</text>
</comment>